<dbReference type="AlphaFoldDB" id="A0A7N0T1V3"/>
<evidence type="ECO:0000313" key="2">
    <source>
        <dbReference type="EnsemblPlants" id="Kaladp0018s0251.1.v1.1.CDS.1"/>
    </source>
</evidence>
<organism evidence="2 3">
    <name type="scientific">Kalanchoe fedtschenkoi</name>
    <name type="common">Lavender scallops</name>
    <name type="synonym">South American air plant</name>
    <dbReference type="NCBI Taxonomy" id="63787"/>
    <lineage>
        <taxon>Eukaryota</taxon>
        <taxon>Viridiplantae</taxon>
        <taxon>Streptophyta</taxon>
        <taxon>Embryophyta</taxon>
        <taxon>Tracheophyta</taxon>
        <taxon>Spermatophyta</taxon>
        <taxon>Magnoliopsida</taxon>
        <taxon>eudicotyledons</taxon>
        <taxon>Gunneridae</taxon>
        <taxon>Pentapetalae</taxon>
        <taxon>Saxifragales</taxon>
        <taxon>Crassulaceae</taxon>
        <taxon>Kalanchoe</taxon>
    </lineage>
</organism>
<protein>
    <recommendedName>
        <fullName evidence="1">BURP domain-containing protein</fullName>
    </recommendedName>
</protein>
<dbReference type="PANTHER" id="PTHR31236:SF2">
    <property type="entry name" value="BURP DOMAIN PROTEIN RD22"/>
    <property type="match status" value="1"/>
</dbReference>
<keyword evidence="3" id="KW-1185">Reference proteome</keyword>
<dbReference type="PROSITE" id="PS51277">
    <property type="entry name" value="BURP"/>
    <property type="match status" value="1"/>
</dbReference>
<dbReference type="InterPro" id="IPR044816">
    <property type="entry name" value="BURP"/>
</dbReference>
<evidence type="ECO:0000313" key="3">
    <source>
        <dbReference type="Proteomes" id="UP000594263"/>
    </source>
</evidence>
<name>A0A7N0T1V3_KALFE</name>
<dbReference type="OMA" id="CHAIHNT"/>
<dbReference type="Pfam" id="PF03181">
    <property type="entry name" value="BURP"/>
    <property type="match status" value="1"/>
</dbReference>
<proteinExistence type="predicted"/>
<dbReference type="InterPro" id="IPR004873">
    <property type="entry name" value="BURP_dom"/>
</dbReference>
<dbReference type="EnsemblPlants" id="Kaladp0018s0251.1.v1.1">
    <property type="protein sequence ID" value="Kaladp0018s0251.1.v1.1.CDS.1"/>
    <property type="gene ID" value="Kaladp0018s0251.v1.1"/>
</dbReference>
<feature type="domain" description="BURP" evidence="1">
    <location>
        <begin position="1"/>
        <end position="124"/>
    </location>
</feature>
<accession>A0A7N0T1V3</accession>
<dbReference type="SMART" id="SM01045">
    <property type="entry name" value="BURP"/>
    <property type="match status" value="1"/>
</dbReference>
<dbReference type="PANTHER" id="PTHR31236">
    <property type="entry name" value="BURP DOMAIN PROTEIN USPL1-LIKE"/>
    <property type="match status" value="1"/>
</dbReference>
<dbReference type="Gramene" id="Kaladp0018s0251.1.v1.1">
    <property type="protein sequence ID" value="Kaladp0018s0251.1.v1.1.CDS.1"/>
    <property type="gene ID" value="Kaladp0018s0251.v1.1"/>
</dbReference>
<sequence>MDFAVQRLGKSIQAVSTVPEKYAKLQKFTILPDVKRIGDDGAVSCHQMNYAYAVFYCHDLIGVGAYVVPLVGTRGTKIKAVAVCHTNTTSWNPEHMTFKILKVKPGGKPVCHFLPQHNVLWTAQPHLAMPASDF</sequence>
<dbReference type="Proteomes" id="UP000594263">
    <property type="component" value="Unplaced"/>
</dbReference>
<reference evidence="2" key="1">
    <citation type="submission" date="2021-01" db="UniProtKB">
        <authorList>
            <consortium name="EnsemblPlants"/>
        </authorList>
    </citation>
    <scope>IDENTIFICATION</scope>
</reference>
<evidence type="ECO:0000259" key="1">
    <source>
        <dbReference type="PROSITE" id="PS51277"/>
    </source>
</evidence>